<keyword evidence="2" id="KW-1185">Reference proteome</keyword>
<organism evidence="1 2">
    <name type="scientific">Zophobas morio</name>
    <dbReference type="NCBI Taxonomy" id="2755281"/>
    <lineage>
        <taxon>Eukaryota</taxon>
        <taxon>Metazoa</taxon>
        <taxon>Ecdysozoa</taxon>
        <taxon>Arthropoda</taxon>
        <taxon>Hexapoda</taxon>
        <taxon>Insecta</taxon>
        <taxon>Pterygota</taxon>
        <taxon>Neoptera</taxon>
        <taxon>Endopterygota</taxon>
        <taxon>Coleoptera</taxon>
        <taxon>Polyphaga</taxon>
        <taxon>Cucujiformia</taxon>
        <taxon>Tenebrionidae</taxon>
        <taxon>Zophobas</taxon>
    </lineage>
</organism>
<evidence type="ECO:0000313" key="1">
    <source>
        <dbReference type="EMBL" id="KAJ3660509.1"/>
    </source>
</evidence>
<reference evidence="1" key="1">
    <citation type="journal article" date="2023" name="G3 (Bethesda)">
        <title>Whole genome assemblies of Zophobas morio and Tenebrio molitor.</title>
        <authorList>
            <person name="Kaur S."/>
            <person name="Stinson S.A."/>
            <person name="diCenzo G.C."/>
        </authorList>
    </citation>
    <scope>NUCLEOTIDE SEQUENCE</scope>
    <source>
        <strain evidence="1">QUZm001</strain>
    </source>
</reference>
<comment type="caution">
    <text evidence="1">The sequence shown here is derived from an EMBL/GenBank/DDBJ whole genome shotgun (WGS) entry which is preliminary data.</text>
</comment>
<evidence type="ECO:0000313" key="2">
    <source>
        <dbReference type="Proteomes" id="UP001168821"/>
    </source>
</evidence>
<sequence>MSILRYSTITSCSLRVLMDFRRMLGKSLVCPFRLRSDSIGDISRCRTGRRDWKPGNKNFTRGRLQIGLWPLEDTLSPPKPRIPQLHR</sequence>
<dbReference type="Proteomes" id="UP001168821">
    <property type="component" value="Unassembled WGS sequence"/>
</dbReference>
<accession>A0AA38IWZ3</accession>
<proteinExistence type="predicted"/>
<dbReference type="AlphaFoldDB" id="A0AA38IWZ3"/>
<gene>
    <name evidence="1" type="ORF">Zmor_004954</name>
</gene>
<dbReference type="EMBL" id="JALNTZ010000002">
    <property type="protein sequence ID" value="KAJ3660509.1"/>
    <property type="molecule type" value="Genomic_DNA"/>
</dbReference>
<protein>
    <submittedName>
        <fullName evidence="1">Uncharacterized protein</fullName>
    </submittedName>
</protein>
<name>A0AA38IWZ3_9CUCU</name>